<accession>A0A034VEQ5</accession>
<dbReference type="OrthoDB" id="8186171at2759"/>
<feature type="region of interest" description="Disordered" evidence="6">
    <location>
        <begin position="33"/>
        <end position="57"/>
    </location>
</feature>
<evidence type="ECO:0000256" key="1">
    <source>
        <dbReference type="ARBA" id="ARBA00004123"/>
    </source>
</evidence>
<evidence type="ECO:0000256" key="3">
    <source>
        <dbReference type="ARBA" id="ARBA00023015"/>
    </source>
</evidence>
<dbReference type="InterPro" id="IPR037496">
    <property type="entry name" value="BEND6-like"/>
</dbReference>
<dbReference type="GO" id="GO:0003714">
    <property type="term" value="F:transcription corepressor activity"/>
    <property type="evidence" value="ECO:0007669"/>
    <property type="project" value="InterPro"/>
</dbReference>
<comment type="subcellular location">
    <subcellularLocation>
        <location evidence="1">Nucleus</location>
    </subcellularLocation>
</comment>
<evidence type="ECO:0000313" key="8">
    <source>
        <dbReference type="EMBL" id="JAC40587.1"/>
    </source>
</evidence>
<dbReference type="EMBL" id="GAKP01018365">
    <property type="protein sequence ID" value="JAC40587.1"/>
    <property type="molecule type" value="Transcribed_RNA"/>
</dbReference>
<keyword evidence="5" id="KW-0539">Nucleus</keyword>
<name>A0A034VEQ5_BACDO</name>
<dbReference type="PANTHER" id="PTHR35346:SF1">
    <property type="entry name" value="BEN DOMAIN-CONTAINING PROTEIN 6"/>
    <property type="match status" value="1"/>
</dbReference>
<dbReference type="AlphaFoldDB" id="A0A034VEQ5"/>
<feature type="domain" description="BEN" evidence="7">
    <location>
        <begin position="239"/>
        <end position="336"/>
    </location>
</feature>
<sequence>MDAMYLTTEGYLNELISTVIEKKQTLLRNMERGASEKLEQTEIEEPEPGNNKRKVAPHDYSSFDGYCNLVLARLSDKPPIVHVPVLSYSYDDTDEDQLDDDDNDRLIIDESFQEETDEDDDVIIIDESSEDEHHENEIILIIDESSQEESNGDSAVNSDSPQTVPRGNGVEIASSEIESESETSESPCLPVSVAQLPEQNESLSVSHESTATVRSPSLRVIVGELPEEDENSEFITIGPNGTRVPRTEFNNISWDSDSISTRHLLNIIFGEDILATHTLSGKPSPAFKGRERPAKGQLDINKINDLTHCVMEKTGCCERDVRDTITTKCADTFKKYRKRNIKISYMDLTKE</sequence>
<protein>
    <recommendedName>
        <fullName evidence="7">BEN domain-containing protein</fullName>
    </recommendedName>
</protein>
<dbReference type="PROSITE" id="PS51457">
    <property type="entry name" value="BEN"/>
    <property type="match status" value="1"/>
</dbReference>
<evidence type="ECO:0000256" key="5">
    <source>
        <dbReference type="ARBA" id="ARBA00023242"/>
    </source>
</evidence>
<reference evidence="8" key="1">
    <citation type="journal article" date="2014" name="BMC Genomics">
        <title>Characterizing the developmental transcriptome of the oriental fruit fly, Bactrocera dorsalis (Diptera: Tephritidae) through comparative genomic analysis with Drosophila melanogaster utilizing modENCODE datasets.</title>
        <authorList>
            <person name="Geib S.M."/>
            <person name="Calla B."/>
            <person name="Hall B."/>
            <person name="Hou S."/>
            <person name="Manoukis N.C."/>
        </authorList>
    </citation>
    <scope>NUCLEOTIDE SEQUENCE</scope>
    <source>
        <strain evidence="8">Punador</strain>
    </source>
</reference>
<keyword evidence="4" id="KW-0804">Transcription</keyword>
<dbReference type="Gene3D" id="1.10.10.2590">
    <property type="entry name" value="BEN domain"/>
    <property type="match status" value="1"/>
</dbReference>
<dbReference type="SMART" id="SM01025">
    <property type="entry name" value="BEN"/>
    <property type="match status" value="1"/>
</dbReference>
<dbReference type="GO" id="GO:0045666">
    <property type="term" value="P:positive regulation of neuron differentiation"/>
    <property type="evidence" value="ECO:0007669"/>
    <property type="project" value="InterPro"/>
</dbReference>
<evidence type="ECO:0000256" key="6">
    <source>
        <dbReference type="SAM" id="MobiDB-lite"/>
    </source>
</evidence>
<dbReference type="PANTHER" id="PTHR35346">
    <property type="entry name" value="BEN DOMAIN-CONTAINING PROTEIN 6"/>
    <property type="match status" value="1"/>
</dbReference>
<organism evidence="8">
    <name type="scientific">Bactrocera dorsalis</name>
    <name type="common">Oriental fruit fly</name>
    <name type="synonym">Dacus dorsalis</name>
    <dbReference type="NCBI Taxonomy" id="27457"/>
    <lineage>
        <taxon>Eukaryota</taxon>
        <taxon>Metazoa</taxon>
        <taxon>Ecdysozoa</taxon>
        <taxon>Arthropoda</taxon>
        <taxon>Hexapoda</taxon>
        <taxon>Insecta</taxon>
        <taxon>Pterygota</taxon>
        <taxon>Neoptera</taxon>
        <taxon>Endopterygota</taxon>
        <taxon>Diptera</taxon>
        <taxon>Brachycera</taxon>
        <taxon>Muscomorpha</taxon>
        <taxon>Tephritoidea</taxon>
        <taxon>Tephritidae</taxon>
        <taxon>Bactrocera</taxon>
        <taxon>Bactrocera</taxon>
    </lineage>
</organism>
<evidence type="ECO:0000256" key="4">
    <source>
        <dbReference type="ARBA" id="ARBA00023163"/>
    </source>
</evidence>
<feature type="compositionally biased region" description="Polar residues" evidence="6">
    <location>
        <begin position="152"/>
        <end position="165"/>
    </location>
</feature>
<evidence type="ECO:0000259" key="7">
    <source>
        <dbReference type="PROSITE" id="PS51457"/>
    </source>
</evidence>
<dbReference type="GO" id="GO:0003677">
    <property type="term" value="F:DNA binding"/>
    <property type="evidence" value="ECO:0007669"/>
    <property type="project" value="InterPro"/>
</dbReference>
<proteinExistence type="predicted"/>
<keyword evidence="3" id="KW-0805">Transcription regulation</keyword>
<dbReference type="EMBL" id="GAKP01018367">
    <property type="protein sequence ID" value="JAC40585.1"/>
    <property type="molecule type" value="Transcribed_RNA"/>
</dbReference>
<dbReference type="Pfam" id="PF10523">
    <property type="entry name" value="BEN"/>
    <property type="match status" value="1"/>
</dbReference>
<dbReference type="InterPro" id="IPR018379">
    <property type="entry name" value="BEN_domain"/>
</dbReference>
<dbReference type="EMBL" id="GAKP01018366">
    <property type="protein sequence ID" value="JAC40586.1"/>
    <property type="molecule type" value="Transcribed_RNA"/>
</dbReference>
<feature type="region of interest" description="Disordered" evidence="6">
    <location>
        <begin position="146"/>
        <end position="168"/>
    </location>
</feature>
<keyword evidence="2" id="KW-0678">Repressor</keyword>
<dbReference type="GO" id="GO:0005634">
    <property type="term" value="C:nucleus"/>
    <property type="evidence" value="ECO:0007669"/>
    <property type="project" value="UniProtKB-SubCell"/>
</dbReference>
<evidence type="ECO:0000256" key="2">
    <source>
        <dbReference type="ARBA" id="ARBA00022491"/>
    </source>
</evidence>
<dbReference type="GO" id="GO:0045746">
    <property type="term" value="P:negative regulation of Notch signaling pathway"/>
    <property type="evidence" value="ECO:0007669"/>
    <property type="project" value="InterPro"/>
</dbReference>